<proteinExistence type="predicted"/>
<sequence>MAPEEGWVISDYHKVGCDSDAMGDFELKRDIDRSTAVDDTQFEQKLTGVRCLRILRAGP</sequence>
<dbReference type="EMBL" id="FLQY01000112">
    <property type="protein sequence ID" value="SBT06830.1"/>
    <property type="molecule type" value="Genomic_DNA"/>
</dbReference>
<name>A0A1A8XNU1_9RHOO</name>
<organism evidence="1 2">
    <name type="scientific">Candidatus Propionivibrio aalborgensis</name>
    <dbReference type="NCBI Taxonomy" id="1860101"/>
    <lineage>
        <taxon>Bacteria</taxon>
        <taxon>Pseudomonadati</taxon>
        <taxon>Pseudomonadota</taxon>
        <taxon>Betaproteobacteria</taxon>
        <taxon>Rhodocyclales</taxon>
        <taxon>Rhodocyclaceae</taxon>
        <taxon>Propionivibrio</taxon>
    </lineage>
</organism>
<reference evidence="1 2" key="1">
    <citation type="submission" date="2016-06" db="EMBL/GenBank/DDBJ databases">
        <authorList>
            <person name="Kjaerup R.B."/>
            <person name="Dalgaard T.S."/>
            <person name="Juul-Madsen H.R."/>
        </authorList>
    </citation>
    <scope>NUCLEOTIDE SEQUENCE [LARGE SCALE GENOMIC DNA]</scope>
    <source>
        <strain evidence="1">2</strain>
    </source>
</reference>
<accession>A0A1A8XNU1</accession>
<dbReference type="AlphaFoldDB" id="A0A1A8XNU1"/>
<protein>
    <submittedName>
        <fullName evidence="1">Uncharacterized protein</fullName>
    </submittedName>
</protein>
<evidence type="ECO:0000313" key="1">
    <source>
        <dbReference type="EMBL" id="SBT06830.1"/>
    </source>
</evidence>
<evidence type="ECO:0000313" key="2">
    <source>
        <dbReference type="Proteomes" id="UP000199600"/>
    </source>
</evidence>
<gene>
    <name evidence="1" type="ORF">PROAA_20009</name>
</gene>
<keyword evidence="2" id="KW-1185">Reference proteome</keyword>
<dbReference type="Proteomes" id="UP000199600">
    <property type="component" value="Unassembled WGS sequence"/>
</dbReference>